<sequence>MDKVEFETVTVTVPKIAADTLRSLSRELGEPMDKVVTLAVFWFNTEGRDRIMNGGLHLRPDSPLYARSDEEFFSDDDE</sequence>
<evidence type="ECO:0000313" key="2">
    <source>
        <dbReference type="Proteomes" id="UP000410049"/>
    </source>
</evidence>
<dbReference type="AlphaFoldDB" id="A0A5M9ZHS4"/>
<gene>
    <name evidence="1" type="ORF">EMO91_10405</name>
</gene>
<reference evidence="1 2" key="1">
    <citation type="journal article" date="2019" name="Syst. Appl. Microbiol.">
        <title>Characterization of Bifidobacterium species in feaces of the Egyptian fruit bat: Description of B. vespertilionis sp. nov. and B. rousetti sp. nov.</title>
        <authorList>
            <person name="Modesto M."/>
            <person name="Satti M."/>
            <person name="Watanabe K."/>
            <person name="Puglisi E."/>
            <person name="Morelli L."/>
            <person name="Huang C.-H."/>
            <person name="Liou J.-S."/>
            <person name="Miyashita M."/>
            <person name="Tamura T."/>
            <person name="Saito S."/>
            <person name="Mori K."/>
            <person name="Huang L."/>
            <person name="Sciavilla P."/>
            <person name="Sandri C."/>
            <person name="Spiezio C."/>
            <person name="Vitali F."/>
            <person name="Cavalieri D."/>
            <person name="Perpetuini G."/>
            <person name="Tofalo R."/>
            <person name="Bonetti A."/>
            <person name="Arita M."/>
            <person name="Mattarelli P."/>
        </authorList>
    </citation>
    <scope>NUCLEOTIDE SEQUENCE [LARGE SCALE GENOMIC DNA]</scope>
    <source>
        <strain evidence="1 2">RST17</strain>
    </source>
</reference>
<organism evidence="1 2">
    <name type="scientific">Bifidobacterium myosotis</name>
    <dbReference type="NCBI Taxonomy" id="1630166"/>
    <lineage>
        <taxon>Bacteria</taxon>
        <taxon>Bacillati</taxon>
        <taxon>Actinomycetota</taxon>
        <taxon>Actinomycetes</taxon>
        <taxon>Bifidobacteriales</taxon>
        <taxon>Bifidobacteriaceae</taxon>
        <taxon>Bifidobacterium</taxon>
    </lineage>
</organism>
<proteinExistence type="predicted"/>
<dbReference type="RefSeq" id="WP_150379889.1">
    <property type="nucleotide sequence ID" value="NZ_RZUH01000009.1"/>
</dbReference>
<protein>
    <submittedName>
        <fullName evidence="1">Uncharacterized protein</fullName>
    </submittedName>
</protein>
<dbReference type="EMBL" id="RZUH01000009">
    <property type="protein sequence ID" value="KAA8826933.1"/>
    <property type="molecule type" value="Genomic_DNA"/>
</dbReference>
<name>A0A5M9ZHS4_9BIFI</name>
<comment type="caution">
    <text evidence="1">The sequence shown here is derived from an EMBL/GenBank/DDBJ whole genome shotgun (WGS) entry which is preliminary data.</text>
</comment>
<dbReference type="Proteomes" id="UP000410049">
    <property type="component" value="Unassembled WGS sequence"/>
</dbReference>
<evidence type="ECO:0000313" key="1">
    <source>
        <dbReference type="EMBL" id="KAA8826933.1"/>
    </source>
</evidence>
<accession>A0A5M9ZHS4</accession>